<feature type="domain" description="Immunity protein 35" evidence="1">
    <location>
        <begin position="6"/>
        <end position="86"/>
    </location>
</feature>
<dbReference type="KEGG" id="sauh:SU9_018765"/>
<dbReference type="eggNOG" id="ENOG5031V5M">
    <property type="taxonomic scope" value="Bacteria"/>
</dbReference>
<reference evidence="2" key="1">
    <citation type="journal article" date="2012" name="J. Bacteriol.">
        <title>Genome Sequence of Streptomyces auratus Strain AGR0001, a Phoslactomycin-Producing Actinomycete.</title>
        <authorList>
            <person name="Han X."/>
            <person name="Li M."/>
            <person name="Ding Z."/>
            <person name="Zhao J."/>
            <person name="Ji K."/>
            <person name="Wen M."/>
            <person name="Lu T."/>
        </authorList>
    </citation>
    <scope>NUCLEOTIDE SEQUENCE [LARGE SCALE GENOMIC DNA]</scope>
    <source>
        <strain evidence="2">AGR0001</strain>
    </source>
</reference>
<dbReference type="EMBL" id="CP072931">
    <property type="protein sequence ID" value="QTZ93262.1"/>
    <property type="molecule type" value="Genomic_DNA"/>
</dbReference>
<name>J2K1K8_9ACTN</name>
<reference evidence="3" key="2">
    <citation type="submission" date="2021-04" db="EMBL/GenBank/DDBJ databases">
        <authorList>
            <person name="Wen M.-L."/>
            <person name="Han X.-L."/>
            <person name="Xiong J."/>
        </authorList>
    </citation>
    <scope>NUCLEOTIDE SEQUENCE</scope>
    <source>
        <strain evidence="3">AGR0001</strain>
    </source>
</reference>
<dbReference type="STRING" id="1160718.SU9_12817"/>
<dbReference type="RefSeq" id="WP_006604122.1">
    <property type="nucleotide sequence ID" value="NZ_CP072931.1"/>
</dbReference>
<dbReference type="AlphaFoldDB" id="J2K1K8"/>
<dbReference type="OrthoDB" id="4294355at2"/>
<dbReference type="HOGENOM" id="CLU_2439481_0_0_11"/>
<dbReference type="PATRIC" id="fig|1160718.3.peg.2594"/>
<organism evidence="2">
    <name type="scientific">Streptomyces auratus AGR0001</name>
    <dbReference type="NCBI Taxonomy" id="1160718"/>
    <lineage>
        <taxon>Bacteria</taxon>
        <taxon>Bacillati</taxon>
        <taxon>Actinomycetota</taxon>
        <taxon>Actinomycetes</taxon>
        <taxon>Kitasatosporales</taxon>
        <taxon>Streptomycetaceae</taxon>
        <taxon>Streptomyces</taxon>
    </lineage>
</organism>
<keyword evidence="4" id="KW-1185">Reference proteome</keyword>
<dbReference type="Proteomes" id="UP000009036">
    <property type="component" value="Chromosome"/>
</dbReference>
<evidence type="ECO:0000313" key="2">
    <source>
        <dbReference type="EMBL" id="EJJ06643.1"/>
    </source>
</evidence>
<evidence type="ECO:0000259" key="1">
    <source>
        <dbReference type="Pfam" id="PF15567"/>
    </source>
</evidence>
<evidence type="ECO:0000313" key="3">
    <source>
        <dbReference type="EMBL" id="QTZ93262.1"/>
    </source>
</evidence>
<accession>J2K1K8</accession>
<dbReference type="InterPro" id="IPR029082">
    <property type="entry name" value="Imm35"/>
</dbReference>
<evidence type="ECO:0000313" key="4">
    <source>
        <dbReference type="Proteomes" id="UP000009036"/>
    </source>
</evidence>
<dbReference type="Pfam" id="PF15567">
    <property type="entry name" value="Imm35"/>
    <property type="match status" value="1"/>
</dbReference>
<gene>
    <name evidence="3" type="ORF">SU9_018765</name>
    <name evidence="2" type="ORF">SU9_12817</name>
</gene>
<protein>
    <recommendedName>
        <fullName evidence="1">Immunity protein 35 domain-containing protein</fullName>
    </recommendedName>
</protein>
<dbReference type="EMBL" id="AJGV01000083">
    <property type="protein sequence ID" value="EJJ06643.1"/>
    <property type="molecule type" value="Genomic_DNA"/>
</dbReference>
<sequence>MLDHAAALKIAEELLEQETGPYDPELSIDYERVREKDGIFIAPFNSVEYLETREPLDMVPDCWPILVDLKSGKARLGTLDDRPFWRES</sequence>
<proteinExistence type="predicted"/>